<dbReference type="InterPro" id="IPR025667">
    <property type="entry name" value="SprB_repeat"/>
</dbReference>
<name>A0A3B0TDA3_9ZZZZ</name>
<dbReference type="AlphaFoldDB" id="A0A3B0TDA3"/>
<accession>A0A3B0TDA3</accession>
<proteinExistence type="predicted"/>
<dbReference type="EMBL" id="UOEL01000059">
    <property type="protein sequence ID" value="VAW11327.1"/>
    <property type="molecule type" value="Genomic_DNA"/>
</dbReference>
<dbReference type="Pfam" id="PF13573">
    <property type="entry name" value="SprB"/>
    <property type="match status" value="1"/>
</dbReference>
<protein>
    <submittedName>
        <fullName evidence="1">Internalin, putative</fullName>
    </submittedName>
</protein>
<gene>
    <name evidence="1" type="ORF">MNBD_BACTEROID03-1</name>
</gene>
<organism evidence="1">
    <name type="scientific">hydrothermal vent metagenome</name>
    <dbReference type="NCBI Taxonomy" id="652676"/>
    <lineage>
        <taxon>unclassified sequences</taxon>
        <taxon>metagenomes</taxon>
        <taxon>ecological metagenomes</taxon>
    </lineage>
</organism>
<sequence length="169" mass="18120">MCARDEDGTITMTIQGGTAPYSTRLSSESAFVQDRVVFTDLSAGNYIIFVEDVNGCDTDVVVTVGPGANLNATVEPIYDTLNNYVNITLEDPSVIGDVLYALDSTDPADMQLNPDFRNSALGTHYTAIAHSNGCVRTVDFEIENFEPLTLVLEQSGINQITATAEGGKT</sequence>
<evidence type="ECO:0000313" key="1">
    <source>
        <dbReference type="EMBL" id="VAW11327.1"/>
    </source>
</evidence>
<reference evidence="1" key="1">
    <citation type="submission" date="2018-06" db="EMBL/GenBank/DDBJ databases">
        <authorList>
            <person name="Zhirakovskaya E."/>
        </authorList>
    </citation>
    <scope>NUCLEOTIDE SEQUENCE</scope>
</reference>